<gene>
    <name evidence="1" type="ORF">AVEN_169970_1</name>
</gene>
<dbReference type="AlphaFoldDB" id="A0A4Y2M0M8"/>
<dbReference type="PANTHER" id="PTHR46114:SF1">
    <property type="entry name" value="ZAD DOMAIN-CONTAINING PROTEIN"/>
    <property type="match status" value="1"/>
</dbReference>
<name>A0A4Y2M0M8_ARAVE</name>
<dbReference type="Proteomes" id="UP000499080">
    <property type="component" value="Unassembled WGS sequence"/>
</dbReference>
<proteinExistence type="predicted"/>
<sequence>MIFVCGLRVGVRGFNTKNKKNIFYPNLSSAIRPVPHTSDIPVPHPPSSLDDIRSDSEHRYILPHQDESSSDFSVGSSKASLKAVLLHNGNSFASLPLEHSGHLEENYNVLSMILEKINYQEHRWKVCGDFKMLTMLLGQQASYTKYPCFLCLSDSRARDLHWSKTDWSLRGALTPDEKNVINTTLFLPEKASLPPLHIKLGLMKNFIKSLLKMGNASDICVQGSQNCQKPS</sequence>
<protein>
    <submittedName>
        <fullName evidence="1">Uncharacterized protein</fullName>
    </submittedName>
</protein>
<dbReference type="EMBL" id="BGPR01006471">
    <property type="protein sequence ID" value="GBN19257.1"/>
    <property type="molecule type" value="Genomic_DNA"/>
</dbReference>
<reference evidence="1 2" key="1">
    <citation type="journal article" date="2019" name="Sci. Rep.">
        <title>Orb-weaving spider Araneus ventricosus genome elucidates the spidroin gene catalogue.</title>
        <authorList>
            <person name="Kono N."/>
            <person name="Nakamura H."/>
            <person name="Ohtoshi R."/>
            <person name="Moran D.A.P."/>
            <person name="Shinohara A."/>
            <person name="Yoshida Y."/>
            <person name="Fujiwara M."/>
            <person name="Mori M."/>
            <person name="Tomita M."/>
            <person name="Arakawa K."/>
        </authorList>
    </citation>
    <scope>NUCLEOTIDE SEQUENCE [LARGE SCALE GENOMIC DNA]</scope>
</reference>
<evidence type="ECO:0000313" key="2">
    <source>
        <dbReference type="Proteomes" id="UP000499080"/>
    </source>
</evidence>
<accession>A0A4Y2M0M8</accession>
<dbReference type="OrthoDB" id="8063408at2759"/>
<comment type="caution">
    <text evidence="1">The sequence shown here is derived from an EMBL/GenBank/DDBJ whole genome shotgun (WGS) entry which is preliminary data.</text>
</comment>
<keyword evidence="2" id="KW-1185">Reference proteome</keyword>
<organism evidence="1 2">
    <name type="scientific">Araneus ventricosus</name>
    <name type="common">Orbweaver spider</name>
    <name type="synonym">Epeira ventricosa</name>
    <dbReference type="NCBI Taxonomy" id="182803"/>
    <lineage>
        <taxon>Eukaryota</taxon>
        <taxon>Metazoa</taxon>
        <taxon>Ecdysozoa</taxon>
        <taxon>Arthropoda</taxon>
        <taxon>Chelicerata</taxon>
        <taxon>Arachnida</taxon>
        <taxon>Araneae</taxon>
        <taxon>Araneomorphae</taxon>
        <taxon>Entelegynae</taxon>
        <taxon>Araneoidea</taxon>
        <taxon>Araneidae</taxon>
        <taxon>Araneus</taxon>
    </lineage>
</organism>
<dbReference type="PANTHER" id="PTHR46114">
    <property type="entry name" value="APPLE DOMAIN-CONTAINING PROTEIN"/>
    <property type="match status" value="1"/>
</dbReference>
<evidence type="ECO:0000313" key="1">
    <source>
        <dbReference type="EMBL" id="GBN19257.1"/>
    </source>
</evidence>